<organism evidence="1 2">
    <name type="scientific">Apolygus lucorum</name>
    <name type="common">Small green plant bug</name>
    <name type="synonym">Lygocoris lucorum</name>
    <dbReference type="NCBI Taxonomy" id="248454"/>
    <lineage>
        <taxon>Eukaryota</taxon>
        <taxon>Metazoa</taxon>
        <taxon>Ecdysozoa</taxon>
        <taxon>Arthropoda</taxon>
        <taxon>Hexapoda</taxon>
        <taxon>Insecta</taxon>
        <taxon>Pterygota</taxon>
        <taxon>Neoptera</taxon>
        <taxon>Paraneoptera</taxon>
        <taxon>Hemiptera</taxon>
        <taxon>Heteroptera</taxon>
        <taxon>Panheteroptera</taxon>
        <taxon>Cimicomorpha</taxon>
        <taxon>Miridae</taxon>
        <taxon>Mirini</taxon>
        <taxon>Apolygus</taxon>
    </lineage>
</organism>
<dbReference type="PANTHER" id="PTHR47331">
    <property type="entry name" value="PHD-TYPE DOMAIN-CONTAINING PROTEIN"/>
    <property type="match status" value="1"/>
</dbReference>
<comment type="caution">
    <text evidence="1">The sequence shown here is derived from an EMBL/GenBank/DDBJ whole genome shotgun (WGS) entry which is preliminary data.</text>
</comment>
<dbReference type="OrthoDB" id="7485820at2759"/>
<dbReference type="Proteomes" id="UP000466442">
    <property type="component" value="Unassembled WGS sequence"/>
</dbReference>
<dbReference type="EMBL" id="WIXP02000007">
    <property type="protein sequence ID" value="KAF6208352.1"/>
    <property type="molecule type" value="Genomic_DNA"/>
</dbReference>
<dbReference type="InterPro" id="IPR005312">
    <property type="entry name" value="DUF1759"/>
</dbReference>
<dbReference type="Pfam" id="PF03564">
    <property type="entry name" value="DUF1759"/>
    <property type="match status" value="1"/>
</dbReference>
<name>A0A8S9XH67_APOLU</name>
<gene>
    <name evidence="1" type="ORF">GE061_016806</name>
</gene>
<evidence type="ECO:0000313" key="2">
    <source>
        <dbReference type="Proteomes" id="UP000466442"/>
    </source>
</evidence>
<evidence type="ECO:0000313" key="1">
    <source>
        <dbReference type="EMBL" id="KAF6208352.1"/>
    </source>
</evidence>
<sequence>MSSNNEDLLLSAKRRLADFIREKEVELADDDVPVRQLKLYALQVKRLKQVLATALDQAEQSNSRSSRTILNSERSACNDLLLNTEMFEAHLDLWTQPDENPHIPIPPYAPNSSAKLPKLKIEKFEGNLFKFAEFWQLFETNIDQNPNFSPAEKFQYLSTYLSGKAKDCVAGYSITGENYQTAVNKLKSRFGDIQVLVSSHYQELQSLSKASRYSASLRSTYDGIEKHLRSLQNLGEDIQQKYFITTILSKFPPDIQMKIEKKRLKRELNVEDILEVLNNHITALERVYASSPRENFIRKNDSTTTTHALMGSESSYKNKKCFYCREDHYSDECSKFRTLEERTNEIKQFCQICFGKTHESKNCRQNKPCFHCKKKRSHHRSLCPTLFAEGSKESIEKRSGEEAGLLAMNENVLMKTLTADLYNPDEESTRSNNHFIKFFNWQGSANRYRGRKGRNALIQLANGQKIRRPVNRFYPLELRKESNCGEDT</sequence>
<keyword evidence="2" id="KW-1185">Reference proteome</keyword>
<reference evidence="1" key="1">
    <citation type="journal article" date="2021" name="Mol. Ecol. Resour.">
        <title>Apolygus lucorum genome provides insights into omnivorousness and mesophyll feeding.</title>
        <authorList>
            <person name="Liu Y."/>
            <person name="Liu H."/>
            <person name="Wang H."/>
            <person name="Huang T."/>
            <person name="Liu B."/>
            <person name="Yang B."/>
            <person name="Yin L."/>
            <person name="Li B."/>
            <person name="Zhang Y."/>
            <person name="Zhang S."/>
            <person name="Jiang F."/>
            <person name="Zhang X."/>
            <person name="Ren Y."/>
            <person name="Wang B."/>
            <person name="Wang S."/>
            <person name="Lu Y."/>
            <person name="Wu K."/>
            <person name="Fan W."/>
            <person name="Wang G."/>
        </authorList>
    </citation>
    <scope>NUCLEOTIDE SEQUENCE</scope>
    <source>
        <strain evidence="1">12Hb</strain>
    </source>
</reference>
<protein>
    <submittedName>
        <fullName evidence="1">Uncharacterized protein</fullName>
    </submittedName>
</protein>
<proteinExistence type="predicted"/>
<dbReference type="AlphaFoldDB" id="A0A8S9XH67"/>
<dbReference type="PANTHER" id="PTHR47331:SF1">
    <property type="entry name" value="GAG-LIKE PROTEIN"/>
    <property type="match status" value="1"/>
</dbReference>
<accession>A0A8S9XH67</accession>